<gene>
    <name evidence="7" type="primary">pxdn</name>
    <name evidence="7" type="ORF">TNIN_424221</name>
</gene>
<evidence type="ECO:0000256" key="2">
    <source>
        <dbReference type="ARBA" id="ARBA00022525"/>
    </source>
</evidence>
<dbReference type="GO" id="GO:0006979">
    <property type="term" value="P:response to oxidative stress"/>
    <property type="evidence" value="ECO:0007669"/>
    <property type="project" value="InterPro"/>
</dbReference>
<dbReference type="GO" id="GO:0005576">
    <property type="term" value="C:extracellular region"/>
    <property type="evidence" value="ECO:0007669"/>
    <property type="project" value="UniProtKB-SubCell"/>
</dbReference>
<dbReference type="PANTHER" id="PTHR11475:SF134">
    <property type="entry name" value="LD42267P"/>
    <property type="match status" value="1"/>
</dbReference>
<evidence type="ECO:0000256" key="4">
    <source>
        <dbReference type="ARBA" id="ARBA00022729"/>
    </source>
</evidence>
<evidence type="ECO:0000256" key="1">
    <source>
        <dbReference type="ARBA" id="ARBA00004613"/>
    </source>
</evidence>
<comment type="subcellular location">
    <subcellularLocation>
        <location evidence="1">Secreted</location>
    </subcellularLocation>
</comment>
<dbReference type="GO" id="GO:0046872">
    <property type="term" value="F:metal ion binding"/>
    <property type="evidence" value="ECO:0007669"/>
    <property type="project" value="UniProtKB-KW"/>
</dbReference>
<dbReference type="PROSITE" id="PS50292">
    <property type="entry name" value="PEROXIDASE_3"/>
    <property type="match status" value="1"/>
</dbReference>
<comment type="caution">
    <text evidence="7">The sequence shown here is derived from an EMBL/GenBank/DDBJ whole genome shotgun (WGS) entry which is preliminary data.</text>
</comment>
<organism evidence="7 8">
    <name type="scientific">Trichonephila inaurata madagascariensis</name>
    <dbReference type="NCBI Taxonomy" id="2747483"/>
    <lineage>
        <taxon>Eukaryota</taxon>
        <taxon>Metazoa</taxon>
        <taxon>Ecdysozoa</taxon>
        <taxon>Arthropoda</taxon>
        <taxon>Chelicerata</taxon>
        <taxon>Arachnida</taxon>
        <taxon>Araneae</taxon>
        <taxon>Araneomorphae</taxon>
        <taxon>Entelegynae</taxon>
        <taxon>Araneoidea</taxon>
        <taxon>Nephilidae</taxon>
        <taxon>Trichonephila</taxon>
        <taxon>Trichonephila inaurata</taxon>
    </lineage>
</organism>
<keyword evidence="6" id="KW-1133">Transmembrane helix</keyword>
<evidence type="ECO:0000256" key="5">
    <source>
        <dbReference type="PIRSR" id="PIRSR619791-2"/>
    </source>
</evidence>
<dbReference type="InterPro" id="IPR037120">
    <property type="entry name" value="Haem_peroxidase_sf_animal"/>
</dbReference>
<keyword evidence="5" id="KW-0408">Iron</keyword>
<dbReference type="InterPro" id="IPR019791">
    <property type="entry name" value="Haem_peroxidase_animal"/>
</dbReference>
<proteinExistence type="predicted"/>
<evidence type="ECO:0000313" key="7">
    <source>
        <dbReference type="EMBL" id="GFY55639.1"/>
    </source>
</evidence>
<keyword evidence="6" id="KW-0812">Transmembrane</keyword>
<feature type="transmembrane region" description="Helical" evidence="6">
    <location>
        <begin position="38"/>
        <end position="55"/>
    </location>
</feature>
<dbReference type="SUPFAM" id="SSF48113">
    <property type="entry name" value="Heme-dependent peroxidases"/>
    <property type="match status" value="1"/>
</dbReference>
<dbReference type="Gene3D" id="1.10.640.10">
    <property type="entry name" value="Haem peroxidase domain superfamily, animal type"/>
    <property type="match status" value="1"/>
</dbReference>
<evidence type="ECO:0000313" key="8">
    <source>
        <dbReference type="Proteomes" id="UP000886998"/>
    </source>
</evidence>
<keyword evidence="4" id="KW-0732">Signal</keyword>
<dbReference type="Proteomes" id="UP000886998">
    <property type="component" value="Unassembled WGS sequence"/>
</dbReference>
<dbReference type="CDD" id="cd09823">
    <property type="entry name" value="peroxinectin_like"/>
    <property type="match status" value="1"/>
</dbReference>
<dbReference type="PANTHER" id="PTHR11475">
    <property type="entry name" value="OXIDASE/PEROXIDASE"/>
    <property type="match status" value="1"/>
</dbReference>
<dbReference type="GO" id="GO:0004601">
    <property type="term" value="F:peroxidase activity"/>
    <property type="evidence" value="ECO:0007669"/>
    <property type="project" value="UniProtKB-KW"/>
</dbReference>
<keyword evidence="5" id="KW-0349">Heme</keyword>
<keyword evidence="8" id="KW-1185">Reference proteome</keyword>
<dbReference type="EMBL" id="BMAV01010510">
    <property type="protein sequence ID" value="GFY55639.1"/>
    <property type="molecule type" value="Genomic_DNA"/>
</dbReference>
<protein>
    <submittedName>
        <fullName evidence="7">Peroxidasin</fullName>
    </submittedName>
</protein>
<keyword evidence="5" id="KW-0479">Metal-binding</keyword>
<keyword evidence="6" id="KW-0472">Membrane</keyword>
<keyword evidence="3" id="KW-0560">Oxidoreductase</keyword>
<dbReference type="InterPro" id="IPR010255">
    <property type="entry name" value="Haem_peroxidase_sf"/>
</dbReference>
<feature type="binding site" description="axial binding residue" evidence="5">
    <location>
        <position position="484"/>
    </location>
    <ligand>
        <name>heme b</name>
        <dbReference type="ChEBI" id="CHEBI:60344"/>
    </ligand>
    <ligandPart>
        <name>Fe</name>
        <dbReference type="ChEBI" id="CHEBI:18248"/>
    </ligandPart>
</feature>
<dbReference type="GO" id="GO:0020037">
    <property type="term" value="F:heme binding"/>
    <property type="evidence" value="ECO:0007669"/>
    <property type="project" value="InterPro"/>
</dbReference>
<dbReference type="Pfam" id="PF03098">
    <property type="entry name" value="An_peroxidase"/>
    <property type="match status" value="1"/>
</dbReference>
<accession>A0A8X7C866</accession>
<sequence>MEIESLEEYRSLLRRRNEATLFQRIKHIWTVKSTERNMIIIILVCLIVGIAVLVSKKVFLENYITDDTDYIEDEESMWNYNDTDDKEMFKNLWMTANETLLIQKVQSEGIRKGKSEDDKVQELARCALISEYVKRILKKCISLDILPEECRQLVRKPLNCSSESRYRTIDGSCNNLNHLEWGMSYVTFNRWLKPTFADDVSLLRQSVHGVSLPPVRYLSVQLFSHKMLPDSNATMLFTHFGLFLDHDIVQVGQTRGNYSNCCEKDPKLHHPACLQIKNPPADPVYGPINVTCKGFMRSPPAIGTCPGRREQQNRMTAFIDASDVYGPTNKETVKLRKYKRGLLKVNVVNNTPLLPTNKNLGNSCNAKDGNYSCFLSGDVRVNLLMPLMVLHTLWMREHNRIAEEFHSFNPEWNDETLFQESRRLLIAELQHITCREFLPVLFDFQKRKQFGLLIDDTEYYDSYDDTMNPGIHHGFSTAAFRFGHSLVQDNVELRDENYELREELSLRDTYLNPSLLYNGGLDDVIRGMLGQKAQDVHRYTSEEIRGRLMQRYFQNHGFDLTAMSIERGRDHGIPPYLYWRKFCNLPIPNSWEDLYQFMKKEYVDSLRNVYLSIEDIDLIPGGLGEYHEEGSLVGPTYTCLISKQFLALRRGDRFWFENPNQPGSFTKDQLKEVYKSSFARILCDNSDDLYRIQKYPFFIPSKENPIVSCEEIAKVDLSQWTEYSS</sequence>
<evidence type="ECO:0000256" key="3">
    <source>
        <dbReference type="ARBA" id="ARBA00022559"/>
    </source>
</evidence>
<dbReference type="AlphaFoldDB" id="A0A8X7C866"/>
<keyword evidence="2" id="KW-0964">Secreted</keyword>
<dbReference type="FunFam" id="1.10.640.10:FF:000003">
    <property type="entry name" value="chorion peroxidase"/>
    <property type="match status" value="1"/>
</dbReference>
<evidence type="ECO:0000256" key="6">
    <source>
        <dbReference type="SAM" id="Phobius"/>
    </source>
</evidence>
<reference evidence="7" key="1">
    <citation type="submission" date="2020-08" db="EMBL/GenBank/DDBJ databases">
        <title>Multicomponent nature underlies the extraordinary mechanical properties of spider dragline silk.</title>
        <authorList>
            <person name="Kono N."/>
            <person name="Nakamura H."/>
            <person name="Mori M."/>
            <person name="Yoshida Y."/>
            <person name="Ohtoshi R."/>
            <person name="Malay A.D."/>
            <person name="Moran D.A.P."/>
            <person name="Tomita M."/>
            <person name="Numata K."/>
            <person name="Arakawa K."/>
        </authorList>
    </citation>
    <scope>NUCLEOTIDE SEQUENCE</scope>
</reference>
<dbReference type="PRINTS" id="PR00457">
    <property type="entry name" value="ANPEROXIDASE"/>
</dbReference>
<name>A0A8X7C866_9ARAC</name>
<keyword evidence="3" id="KW-0575">Peroxidase</keyword>
<dbReference type="OrthoDB" id="6430901at2759"/>